<keyword evidence="2" id="KW-0812">Transmembrane</keyword>
<keyword evidence="2" id="KW-1133">Transmembrane helix</keyword>
<name>A0A5S9N216_9GAMM</name>
<dbReference type="OrthoDB" id="6079871at2"/>
<evidence type="ECO:0000256" key="1">
    <source>
        <dbReference type="SAM" id="MobiDB-lite"/>
    </source>
</evidence>
<gene>
    <name evidence="3" type="ORF">DPBNPPHM_00535</name>
</gene>
<evidence type="ECO:0000256" key="2">
    <source>
        <dbReference type="SAM" id="Phobius"/>
    </source>
</evidence>
<evidence type="ECO:0000313" key="3">
    <source>
        <dbReference type="EMBL" id="CAA0083042.1"/>
    </source>
</evidence>
<dbReference type="AlphaFoldDB" id="A0A5S9N216"/>
<protein>
    <recommendedName>
        <fullName evidence="5">DUF4124 domain-containing protein</fullName>
    </recommendedName>
</protein>
<sequence length="184" mass="20674">MAKKGFSPIRLVIKVCIVLIIPLVLMSTLPGPSGEPVINMNTINPVSLGKDAVTTSQSWLTRAWVSMKQWWNNDTITGRQKVMVYRWQDKHGNLQFSQRHPGPGINAELVEITDRSLSMPKPDQKLSKILNSYQEQKNSDAKEQTTSRSANPLTLDGASTKKLINDAKQVQTLMNKRAEQQAQY</sequence>
<keyword evidence="2" id="KW-0472">Membrane</keyword>
<feature type="transmembrane region" description="Helical" evidence="2">
    <location>
        <begin position="12"/>
        <end position="31"/>
    </location>
</feature>
<evidence type="ECO:0000313" key="4">
    <source>
        <dbReference type="Proteomes" id="UP000434580"/>
    </source>
</evidence>
<proteinExistence type="predicted"/>
<dbReference type="Proteomes" id="UP000434580">
    <property type="component" value="Unassembled WGS sequence"/>
</dbReference>
<evidence type="ECO:0008006" key="5">
    <source>
        <dbReference type="Google" id="ProtNLM"/>
    </source>
</evidence>
<organism evidence="3 4">
    <name type="scientific">BD1-7 clade bacterium</name>
    <dbReference type="NCBI Taxonomy" id="2029982"/>
    <lineage>
        <taxon>Bacteria</taxon>
        <taxon>Pseudomonadati</taxon>
        <taxon>Pseudomonadota</taxon>
        <taxon>Gammaproteobacteria</taxon>
        <taxon>Cellvibrionales</taxon>
        <taxon>Spongiibacteraceae</taxon>
        <taxon>BD1-7 clade</taxon>
    </lineage>
</organism>
<reference evidence="3 4" key="1">
    <citation type="submission" date="2019-11" db="EMBL/GenBank/DDBJ databases">
        <authorList>
            <person name="Holert J."/>
        </authorList>
    </citation>
    <scope>NUCLEOTIDE SEQUENCE [LARGE SCALE GENOMIC DNA]</scope>
    <source>
        <strain evidence="3">BC5_2</strain>
    </source>
</reference>
<dbReference type="EMBL" id="CACSII010000001">
    <property type="protein sequence ID" value="CAA0083042.1"/>
    <property type="molecule type" value="Genomic_DNA"/>
</dbReference>
<feature type="region of interest" description="Disordered" evidence="1">
    <location>
        <begin position="134"/>
        <end position="158"/>
    </location>
</feature>
<accession>A0A5S9N216</accession>